<gene>
    <name evidence="1" type="ORF">HHL10_26780</name>
</gene>
<name>A0A848FGJ5_9BURK</name>
<proteinExistence type="predicted"/>
<sequence length="73" mass="8349">MAVASFSVPDYVKEAFDAAFEGQDKDAVMAALMREAVRRERHRSAVERILARHRNAPQVTWEEFQAAREEGRS</sequence>
<evidence type="ECO:0008006" key="3">
    <source>
        <dbReference type="Google" id="ProtNLM"/>
    </source>
</evidence>
<comment type="caution">
    <text evidence="1">The sequence shown here is derived from an EMBL/GenBank/DDBJ whole genome shotgun (WGS) entry which is preliminary data.</text>
</comment>
<evidence type="ECO:0000313" key="1">
    <source>
        <dbReference type="EMBL" id="NML18578.1"/>
    </source>
</evidence>
<protein>
    <recommendedName>
        <fullName evidence="3">Antitoxin ParD1/3/4</fullName>
    </recommendedName>
</protein>
<organism evidence="1 2">
    <name type="scientific">Azohydromonas caseinilytica</name>
    <dbReference type="NCBI Taxonomy" id="2728836"/>
    <lineage>
        <taxon>Bacteria</taxon>
        <taxon>Pseudomonadati</taxon>
        <taxon>Pseudomonadota</taxon>
        <taxon>Betaproteobacteria</taxon>
        <taxon>Burkholderiales</taxon>
        <taxon>Sphaerotilaceae</taxon>
        <taxon>Azohydromonas</taxon>
    </lineage>
</organism>
<evidence type="ECO:0000313" key="2">
    <source>
        <dbReference type="Proteomes" id="UP000574067"/>
    </source>
</evidence>
<dbReference type="Proteomes" id="UP000574067">
    <property type="component" value="Unassembled WGS sequence"/>
</dbReference>
<dbReference type="RefSeq" id="WP_169163475.1">
    <property type="nucleotide sequence ID" value="NZ_JABBFW010000035.1"/>
</dbReference>
<reference evidence="1 2" key="1">
    <citation type="submission" date="2020-04" db="EMBL/GenBank/DDBJ databases">
        <title>Azohydromonas sp. isolated from soil.</title>
        <authorList>
            <person name="Dahal R.H."/>
        </authorList>
    </citation>
    <scope>NUCLEOTIDE SEQUENCE [LARGE SCALE GENOMIC DNA]</scope>
    <source>
        <strain evidence="1 2">G-1-1-14</strain>
    </source>
</reference>
<accession>A0A848FGJ5</accession>
<dbReference type="EMBL" id="JABBFW010000035">
    <property type="protein sequence ID" value="NML18578.1"/>
    <property type="molecule type" value="Genomic_DNA"/>
</dbReference>
<dbReference type="AlphaFoldDB" id="A0A848FGJ5"/>
<keyword evidence="2" id="KW-1185">Reference proteome</keyword>